<dbReference type="Proteomes" id="UP000032680">
    <property type="component" value="Unassembled WGS sequence"/>
</dbReference>
<proteinExistence type="predicted"/>
<feature type="compositionally biased region" description="Pro residues" evidence="1">
    <location>
        <begin position="94"/>
        <end position="105"/>
    </location>
</feature>
<accession>A0A0D6P9L0</accession>
<feature type="compositionally biased region" description="Low complexity" evidence="1">
    <location>
        <begin position="74"/>
        <end position="87"/>
    </location>
</feature>
<evidence type="ECO:0000313" key="2">
    <source>
        <dbReference type="EMBL" id="GAN78342.1"/>
    </source>
</evidence>
<feature type="region of interest" description="Disordered" evidence="1">
    <location>
        <begin position="65"/>
        <end position="105"/>
    </location>
</feature>
<protein>
    <submittedName>
        <fullName evidence="2">Uncharacterized protein</fullName>
    </submittedName>
</protein>
<reference evidence="2 3" key="1">
    <citation type="submission" date="2012-11" db="EMBL/GenBank/DDBJ databases">
        <title>Whole genome sequence of Acidisphaera rubrifaciens HS-AP3.</title>
        <authorList>
            <person name="Azuma Y."/>
            <person name="Higashiura N."/>
            <person name="Hirakawa H."/>
            <person name="Matsushita K."/>
        </authorList>
    </citation>
    <scope>NUCLEOTIDE SEQUENCE [LARGE SCALE GENOMIC DNA]</scope>
    <source>
        <strain evidence="2 3">HS-AP3</strain>
    </source>
</reference>
<feature type="region of interest" description="Disordered" evidence="1">
    <location>
        <begin position="1"/>
        <end position="24"/>
    </location>
</feature>
<evidence type="ECO:0000256" key="1">
    <source>
        <dbReference type="SAM" id="MobiDB-lite"/>
    </source>
</evidence>
<dbReference type="AlphaFoldDB" id="A0A0D6P9L0"/>
<dbReference type="RefSeq" id="WP_048862904.1">
    <property type="nucleotide sequence ID" value="NZ_BANB01000772.1"/>
</dbReference>
<evidence type="ECO:0000313" key="3">
    <source>
        <dbReference type="Proteomes" id="UP000032680"/>
    </source>
</evidence>
<organism evidence="2 3">
    <name type="scientific">Acidisphaera rubrifaciens HS-AP3</name>
    <dbReference type="NCBI Taxonomy" id="1231350"/>
    <lineage>
        <taxon>Bacteria</taxon>
        <taxon>Pseudomonadati</taxon>
        <taxon>Pseudomonadota</taxon>
        <taxon>Alphaproteobacteria</taxon>
        <taxon>Acetobacterales</taxon>
        <taxon>Acetobacteraceae</taxon>
        <taxon>Acidisphaera</taxon>
    </lineage>
</organism>
<dbReference type="OrthoDB" id="7282413at2"/>
<name>A0A0D6P9L0_9PROT</name>
<gene>
    <name evidence="2" type="ORF">Asru_0773_01</name>
</gene>
<keyword evidence="3" id="KW-1185">Reference proteome</keyword>
<sequence length="244" mass="24571">MAPPRRSWLGRLFGGGVPEAEASPAEAPAKAAVGGEAVREAVPPGAPVLDILFGPRAEPDAAAIEDLPEPSAPSPAFAPAAVAPSGPEETGDEAPPPPAYIRMAPPPVSLRTALHVSGTGDVETTGDGWAGTPGASIEGLSLIVVDGIDPEDIECRVVLDDGSMTDWVPGDRYSGTRGEARPLRGFAVRLAGPAVMTHVVRYRGAFAGGAQVGPCDAGAICATPDGAVLEAVQVLVTPMAPHGS</sequence>
<dbReference type="EMBL" id="BANB01000772">
    <property type="protein sequence ID" value="GAN78342.1"/>
    <property type="molecule type" value="Genomic_DNA"/>
</dbReference>
<comment type="caution">
    <text evidence="2">The sequence shown here is derived from an EMBL/GenBank/DDBJ whole genome shotgun (WGS) entry which is preliminary data.</text>
</comment>